<dbReference type="Proteomes" id="UP001472677">
    <property type="component" value="Unassembled WGS sequence"/>
</dbReference>
<reference evidence="1 2" key="1">
    <citation type="journal article" date="2024" name="G3 (Bethesda)">
        <title>Genome assembly of Hibiscus sabdariffa L. provides insights into metabolisms of medicinal natural products.</title>
        <authorList>
            <person name="Kim T."/>
        </authorList>
    </citation>
    <scope>NUCLEOTIDE SEQUENCE [LARGE SCALE GENOMIC DNA]</scope>
    <source>
        <strain evidence="1">TK-2024</strain>
        <tissue evidence="1">Old leaves</tissue>
    </source>
</reference>
<comment type="caution">
    <text evidence="1">The sequence shown here is derived from an EMBL/GenBank/DDBJ whole genome shotgun (WGS) entry which is preliminary data.</text>
</comment>
<accession>A0ABR2F981</accession>
<organism evidence="1 2">
    <name type="scientific">Hibiscus sabdariffa</name>
    <name type="common">roselle</name>
    <dbReference type="NCBI Taxonomy" id="183260"/>
    <lineage>
        <taxon>Eukaryota</taxon>
        <taxon>Viridiplantae</taxon>
        <taxon>Streptophyta</taxon>
        <taxon>Embryophyta</taxon>
        <taxon>Tracheophyta</taxon>
        <taxon>Spermatophyta</taxon>
        <taxon>Magnoliopsida</taxon>
        <taxon>eudicotyledons</taxon>
        <taxon>Gunneridae</taxon>
        <taxon>Pentapetalae</taxon>
        <taxon>rosids</taxon>
        <taxon>malvids</taxon>
        <taxon>Malvales</taxon>
        <taxon>Malvaceae</taxon>
        <taxon>Malvoideae</taxon>
        <taxon>Hibiscus</taxon>
    </lineage>
</organism>
<evidence type="ECO:0000313" key="2">
    <source>
        <dbReference type="Proteomes" id="UP001472677"/>
    </source>
</evidence>
<protein>
    <submittedName>
        <fullName evidence="1">Uncharacterized protein</fullName>
    </submittedName>
</protein>
<name>A0ABR2F981_9ROSI</name>
<proteinExistence type="predicted"/>
<keyword evidence="2" id="KW-1185">Reference proteome</keyword>
<evidence type="ECO:0000313" key="1">
    <source>
        <dbReference type="EMBL" id="KAK8574883.1"/>
    </source>
</evidence>
<sequence length="67" mass="7075">MHTECPATSFPPPPAMKSEPAECASCRSQILLQAPLTVLNGLDLATSLKGSSVKSDPGVLVFNIFIF</sequence>
<dbReference type="EMBL" id="JBBPBM010000007">
    <property type="protein sequence ID" value="KAK8574883.1"/>
    <property type="molecule type" value="Genomic_DNA"/>
</dbReference>
<gene>
    <name evidence="1" type="ORF">V6N12_062560</name>
</gene>